<evidence type="ECO:0000313" key="3">
    <source>
        <dbReference type="Proteomes" id="UP000596742"/>
    </source>
</evidence>
<evidence type="ECO:0000256" key="1">
    <source>
        <dbReference type="SAM" id="MobiDB-lite"/>
    </source>
</evidence>
<feature type="non-terminal residue" evidence="2">
    <location>
        <position position="1"/>
    </location>
</feature>
<dbReference type="Proteomes" id="UP000596742">
    <property type="component" value="Unassembled WGS sequence"/>
</dbReference>
<dbReference type="OrthoDB" id="6177833at2759"/>
<reference evidence="2" key="1">
    <citation type="submission" date="2018-11" db="EMBL/GenBank/DDBJ databases">
        <authorList>
            <person name="Alioto T."/>
            <person name="Alioto T."/>
        </authorList>
    </citation>
    <scope>NUCLEOTIDE SEQUENCE</scope>
</reference>
<feature type="region of interest" description="Disordered" evidence="1">
    <location>
        <begin position="1"/>
        <end position="22"/>
    </location>
</feature>
<accession>A0A8B6HB88</accession>
<dbReference type="AlphaFoldDB" id="A0A8B6HB88"/>
<proteinExistence type="predicted"/>
<comment type="caution">
    <text evidence="2">The sequence shown here is derived from an EMBL/GenBank/DDBJ whole genome shotgun (WGS) entry which is preliminary data.</text>
</comment>
<dbReference type="EMBL" id="UYJE01009773">
    <property type="protein sequence ID" value="VDI76578.1"/>
    <property type="molecule type" value="Genomic_DNA"/>
</dbReference>
<organism evidence="2 3">
    <name type="scientific">Mytilus galloprovincialis</name>
    <name type="common">Mediterranean mussel</name>
    <dbReference type="NCBI Taxonomy" id="29158"/>
    <lineage>
        <taxon>Eukaryota</taxon>
        <taxon>Metazoa</taxon>
        <taxon>Spiralia</taxon>
        <taxon>Lophotrochozoa</taxon>
        <taxon>Mollusca</taxon>
        <taxon>Bivalvia</taxon>
        <taxon>Autobranchia</taxon>
        <taxon>Pteriomorphia</taxon>
        <taxon>Mytilida</taxon>
        <taxon>Mytiloidea</taxon>
        <taxon>Mytilidae</taxon>
        <taxon>Mytilinae</taxon>
        <taxon>Mytilus</taxon>
    </lineage>
</organism>
<keyword evidence="3" id="KW-1185">Reference proteome</keyword>
<gene>
    <name evidence="2" type="ORF">MGAL_10B087729</name>
</gene>
<evidence type="ECO:0000313" key="2">
    <source>
        <dbReference type="EMBL" id="VDI76578.1"/>
    </source>
</evidence>
<sequence>IKNRLSEEADETKHESSTEEVIKDDIMKGKKPEVKWYHSVVQEEPIDNNKHHTDHLPTTANCEESILENKFRGDAEYLFTSSIHNVFNAVPGFPDNEVLPTLDSQRHWATKVRARPLATRVGAAFLPIYNPKQTQAPVRAVALQPTRPIQTKAPVRAAAPLVQTKAPVRVSG</sequence>
<protein>
    <submittedName>
        <fullName evidence="2">Uncharacterized protein</fullName>
    </submittedName>
</protein>
<name>A0A8B6HB88_MYTGA</name>